<dbReference type="GO" id="GO:1901678">
    <property type="term" value="P:iron coordination entity transport"/>
    <property type="evidence" value="ECO:0007669"/>
    <property type="project" value="UniProtKB-ARBA"/>
</dbReference>
<evidence type="ECO:0000313" key="6">
    <source>
        <dbReference type="EMBL" id="GEB47831.1"/>
    </source>
</evidence>
<dbReference type="PANTHER" id="PTHR30532">
    <property type="entry name" value="IRON III DICITRATE-BINDING PERIPLASMIC PROTEIN"/>
    <property type="match status" value="1"/>
</dbReference>
<evidence type="ECO:0000259" key="5">
    <source>
        <dbReference type="Pfam" id="PF01497"/>
    </source>
</evidence>
<organism evidence="6 7">
    <name type="scientific">Streptomyces cacaoi</name>
    <dbReference type="NCBI Taxonomy" id="1898"/>
    <lineage>
        <taxon>Bacteria</taxon>
        <taxon>Bacillati</taxon>
        <taxon>Actinomycetota</taxon>
        <taxon>Actinomycetes</taxon>
        <taxon>Kitasatosporales</taxon>
        <taxon>Streptomycetaceae</taxon>
        <taxon>Streptomyces</taxon>
    </lineage>
</organism>
<dbReference type="PANTHER" id="PTHR30532:SF24">
    <property type="entry name" value="FERRIC ENTEROBACTIN-BINDING PERIPLASMIC PROTEIN FEPB"/>
    <property type="match status" value="1"/>
</dbReference>
<evidence type="ECO:0000256" key="3">
    <source>
        <dbReference type="ARBA" id="ARBA00022448"/>
    </source>
</evidence>
<evidence type="ECO:0000313" key="7">
    <source>
        <dbReference type="Proteomes" id="UP000319210"/>
    </source>
</evidence>
<comment type="similarity">
    <text evidence="2">Belongs to the bacterial solute-binding protein 8 family.</text>
</comment>
<dbReference type="GO" id="GO:0030288">
    <property type="term" value="C:outer membrane-bounded periplasmic space"/>
    <property type="evidence" value="ECO:0007669"/>
    <property type="project" value="TreeGrafter"/>
</dbReference>
<keyword evidence="4" id="KW-0732">Signal</keyword>
<keyword evidence="7" id="KW-1185">Reference proteome</keyword>
<protein>
    <recommendedName>
        <fullName evidence="5">Fe/B12 periplasmic-binding domain-containing protein</fullName>
    </recommendedName>
</protein>
<dbReference type="Proteomes" id="UP000319210">
    <property type="component" value="Unassembled WGS sequence"/>
</dbReference>
<dbReference type="InterPro" id="IPR051313">
    <property type="entry name" value="Bact_iron-sidero_bind"/>
</dbReference>
<dbReference type="AlphaFoldDB" id="A0A4Y3QRL3"/>
<dbReference type="InterPro" id="IPR002491">
    <property type="entry name" value="ABC_transptr_periplasmic_BD"/>
</dbReference>
<proteinExistence type="inferred from homology"/>
<evidence type="ECO:0000256" key="2">
    <source>
        <dbReference type="ARBA" id="ARBA00008814"/>
    </source>
</evidence>
<dbReference type="EMBL" id="BJMM01000002">
    <property type="protein sequence ID" value="GEB47831.1"/>
    <property type="molecule type" value="Genomic_DNA"/>
</dbReference>
<comment type="subcellular location">
    <subcellularLocation>
        <location evidence="1">Cell envelope</location>
    </subcellularLocation>
</comment>
<dbReference type="Pfam" id="PF01497">
    <property type="entry name" value="Peripla_BP_2"/>
    <property type="match status" value="1"/>
</dbReference>
<accession>A0A4Y3QRL3</accession>
<evidence type="ECO:0000256" key="1">
    <source>
        <dbReference type="ARBA" id="ARBA00004196"/>
    </source>
</evidence>
<dbReference type="OrthoDB" id="7941913at2"/>
<gene>
    <name evidence="6" type="ORF">SCA03_03820</name>
</gene>
<feature type="domain" description="Fe/B12 periplasmic-binding" evidence="5">
    <location>
        <begin position="68"/>
        <end position="257"/>
    </location>
</feature>
<name>A0A4Y3QRL3_STRCI</name>
<sequence length="294" mass="30184">MTAQTPWFFHDDRGHRATAAAPPRRIVAYLQAAASLWDHGLTPAGLFGSLHDGAAPDPLKTGDLPLDGVPYLGAGDALSTEAVLAARPDLLVAVTYDGKSVYGLDPQQAEELAARVPTVALAVGPGHSLVAVRDRFAALAAALGGRGTARTPALDAAEQRLTRAASGAPGIRVLALSPAGRDSVHLARPEAWGDLAELAARGVTTVHPPAGLSANWSTTDWDTAAALQPHLVLADARGNATPAGELAGVPGWEALTARARVLPWNPELPCGPQAHAAFLETVAEALEGVGPDTD</sequence>
<evidence type="ECO:0000256" key="4">
    <source>
        <dbReference type="ARBA" id="ARBA00022729"/>
    </source>
</evidence>
<keyword evidence="3" id="KW-0813">Transport</keyword>
<reference evidence="6 7" key="1">
    <citation type="submission" date="2019-06" db="EMBL/GenBank/DDBJ databases">
        <title>Whole genome shotgun sequence of Streptomyces cacaoi subsp. cacaoi NBRC 12748.</title>
        <authorList>
            <person name="Hosoyama A."/>
            <person name="Uohara A."/>
            <person name="Ohji S."/>
            <person name="Ichikawa N."/>
        </authorList>
    </citation>
    <scope>NUCLEOTIDE SEQUENCE [LARGE SCALE GENOMIC DNA]</scope>
    <source>
        <strain evidence="6 7">NBRC 12748</strain>
    </source>
</reference>
<comment type="caution">
    <text evidence="6">The sequence shown here is derived from an EMBL/GenBank/DDBJ whole genome shotgun (WGS) entry which is preliminary data.</text>
</comment>
<dbReference type="SUPFAM" id="SSF53807">
    <property type="entry name" value="Helical backbone' metal receptor"/>
    <property type="match status" value="1"/>
</dbReference>
<dbReference type="Gene3D" id="3.40.50.1980">
    <property type="entry name" value="Nitrogenase molybdenum iron protein domain"/>
    <property type="match status" value="2"/>
</dbReference>
<dbReference type="RefSeq" id="WP_086815252.1">
    <property type="nucleotide sequence ID" value="NZ_BJMM01000002.1"/>
</dbReference>